<evidence type="ECO:0000256" key="4">
    <source>
        <dbReference type="ARBA" id="ARBA00023098"/>
    </source>
</evidence>
<accession>A0A4Y9EQP6</accession>
<evidence type="ECO:0000256" key="5">
    <source>
        <dbReference type="ARBA" id="ARBA00037410"/>
    </source>
</evidence>
<comment type="caution">
    <text evidence="7">The sequence shown here is derived from an EMBL/GenBank/DDBJ whole genome shotgun (WGS) entry which is preliminary data.</text>
</comment>
<dbReference type="Pfam" id="PF00378">
    <property type="entry name" value="ECH_1"/>
    <property type="match status" value="1"/>
</dbReference>
<keyword evidence="8" id="KW-1185">Reference proteome</keyword>
<keyword evidence="2" id="KW-0276">Fatty acid metabolism</keyword>
<dbReference type="InterPro" id="IPR001753">
    <property type="entry name" value="Enoyl-CoA_hydra/iso"/>
</dbReference>
<dbReference type="Proteomes" id="UP000297737">
    <property type="component" value="Unassembled WGS sequence"/>
</dbReference>
<dbReference type="AlphaFoldDB" id="A0A4Y9EQP6"/>
<sequence length="263" mass="27474">MTESPAPRLLRHENGAVARLVLNRPAAGNSLSFELAADLRAALADLAERRDIKVIIISGAGGRIFCAGHDLNEFTGDPDPAFLEQDFDGLGALMQAVMNAPQIVIAEVTGVATAAGCELVAACDLALAASTARFATPGVNIGFWCHTPQIQLSRNIGRKAAMLMLATGELFPASHARDIGLINAVHDPDDLPAAVDALAARIASKSAATLARGKRSFNAQAAMSVPDAYCFAKAEAIANVAHADAKEGIAAFLEKRPPQWEDG</sequence>
<dbReference type="Gene3D" id="3.90.226.10">
    <property type="entry name" value="2-enoyl-CoA Hydratase, Chain A, domain 1"/>
    <property type="match status" value="1"/>
</dbReference>
<dbReference type="InterPro" id="IPR052377">
    <property type="entry name" value="Mitochondrial_ECH-domain"/>
</dbReference>
<evidence type="ECO:0000256" key="3">
    <source>
        <dbReference type="ARBA" id="ARBA00022946"/>
    </source>
</evidence>
<dbReference type="OrthoDB" id="5730382at2"/>
<evidence type="ECO:0000256" key="6">
    <source>
        <dbReference type="ARBA" id="ARBA00040545"/>
    </source>
</evidence>
<dbReference type="GO" id="GO:0016836">
    <property type="term" value="F:hydro-lyase activity"/>
    <property type="evidence" value="ECO:0007669"/>
    <property type="project" value="TreeGrafter"/>
</dbReference>
<dbReference type="RefSeq" id="WP_135244650.1">
    <property type="nucleotide sequence ID" value="NZ_SIHO01000001.1"/>
</dbReference>
<dbReference type="Gene3D" id="1.10.12.10">
    <property type="entry name" value="Lyase 2-enoyl-coa Hydratase, Chain A, domain 2"/>
    <property type="match status" value="1"/>
</dbReference>
<organism evidence="7 8">
    <name type="scientific">Glacieibacterium arshaanense</name>
    <dbReference type="NCBI Taxonomy" id="2511025"/>
    <lineage>
        <taxon>Bacteria</taxon>
        <taxon>Pseudomonadati</taxon>
        <taxon>Pseudomonadota</taxon>
        <taxon>Alphaproteobacteria</taxon>
        <taxon>Sphingomonadales</taxon>
        <taxon>Sphingosinicellaceae</taxon>
        <taxon>Glacieibacterium</taxon>
    </lineage>
</organism>
<dbReference type="EMBL" id="SIHO01000001">
    <property type="protein sequence ID" value="TFU05926.1"/>
    <property type="molecule type" value="Genomic_DNA"/>
</dbReference>
<proteinExistence type="inferred from homology"/>
<dbReference type="PANTHER" id="PTHR43602">
    <property type="match status" value="1"/>
</dbReference>
<comment type="function">
    <text evidence="5">May play a role in fatty acid biosynthesis and insulin sensitivity.</text>
</comment>
<protein>
    <recommendedName>
        <fullName evidence="6">Enoyl-CoA hydratase domain-containing protein 3, mitochondrial</fullName>
    </recommendedName>
</protein>
<dbReference type="InterPro" id="IPR029045">
    <property type="entry name" value="ClpP/crotonase-like_dom_sf"/>
</dbReference>
<gene>
    <name evidence="7" type="ORF">EUV02_02570</name>
</gene>
<reference evidence="7 8" key="1">
    <citation type="submission" date="2019-02" db="EMBL/GenBank/DDBJ databases">
        <title>Polymorphobacter sp. isolated from the lake at the Tibet of China.</title>
        <authorList>
            <person name="Li A."/>
        </authorList>
    </citation>
    <scope>NUCLEOTIDE SEQUENCE [LARGE SCALE GENOMIC DNA]</scope>
    <source>
        <strain evidence="7 8">DJ1R-1</strain>
    </source>
</reference>
<dbReference type="CDD" id="cd06558">
    <property type="entry name" value="crotonase-like"/>
    <property type="match status" value="1"/>
</dbReference>
<name>A0A4Y9EQP6_9SPHN</name>
<evidence type="ECO:0000256" key="2">
    <source>
        <dbReference type="ARBA" id="ARBA00022832"/>
    </source>
</evidence>
<keyword evidence="4" id="KW-0443">Lipid metabolism</keyword>
<evidence type="ECO:0000313" key="7">
    <source>
        <dbReference type="EMBL" id="TFU05926.1"/>
    </source>
</evidence>
<dbReference type="GO" id="GO:0006631">
    <property type="term" value="P:fatty acid metabolic process"/>
    <property type="evidence" value="ECO:0007669"/>
    <property type="project" value="UniProtKB-KW"/>
</dbReference>
<evidence type="ECO:0000313" key="8">
    <source>
        <dbReference type="Proteomes" id="UP000297737"/>
    </source>
</evidence>
<dbReference type="InterPro" id="IPR014748">
    <property type="entry name" value="Enoyl-CoA_hydra_C"/>
</dbReference>
<keyword evidence="3" id="KW-0809">Transit peptide</keyword>
<evidence type="ECO:0000256" key="1">
    <source>
        <dbReference type="ARBA" id="ARBA00005254"/>
    </source>
</evidence>
<dbReference type="SUPFAM" id="SSF52096">
    <property type="entry name" value="ClpP/crotonase"/>
    <property type="match status" value="1"/>
</dbReference>
<dbReference type="PANTHER" id="PTHR43602:SF1">
    <property type="entry name" value="ENOYL-COA HYDRATASE DOMAIN-CONTAINING PROTEIN 3, MITOCHONDRIAL"/>
    <property type="match status" value="1"/>
</dbReference>
<comment type="similarity">
    <text evidence="1">Belongs to the enoyl-CoA hydratase/isomerase family.</text>
</comment>